<sequence length="561" mass="59821">MTTMRRQSQTQLTAAVAMTLAVSISASVGCVSVHHDWAQHCGFDKLRESKKSYYHCAHCGQIVANPHAKCCPHCAYVKPYYGYEPTCWNKFPEGWGCPNGAQACHPEMLEMVPPVEYIDGIPVESDSVHIQHDAHQVPLADESVSGSQVADEDEHAIPSASDRVAPPTRPAASNLIDSHVPAAKNTAKPRVRPTDQTQAAPVSQKRSEAVLPPMESALVDGMIEAPVPRVASSQSVTKDVPVVDKQAAASEPKPMVLNFPVPSPERAVTVDKVPTVTRVPVPQVDKVPVTKTPEVKTPVAKISETKTATSVSVKTSAAAAATPAAPQAKPARVAEPEFKPSAAPQDDQPKVQRIAVPQPKTKKLETVASVAKDASAAPSKPQSVTSPETLDISAEQWNRIVTMPVAAAAGMPTPEASTPESYEMKSSFEPVSIEAQSPRMVPTMTHLPKRVPTIPVEKPASTREFSEANAAVEMPAPVRRIPASVQQLMGKNTSPVTTTQNVTPTQNVLPSDTVAPVVNRIPLGQVTPASVTAKEVAPKYTAPNPTRANLYPAPANRIQIR</sequence>
<dbReference type="Proteomes" id="UP000011991">
    <property type="component" value="Unassembled WGS sequence"/>
</dbReference>
<accession>M5RGV7</accession>
<reference evidence="3 4" key="1">
    <citation type="journal article" date="2013" name="Mar. Genomics">
        <title>Expression of sulfatases in Rhodopirellula baltica and the diversity of sulfatases in the genus Rhodopirellula.</title>
        <authorList>
            <person name="Wegner C.E."/>
            <person name="Richter-Heitmann T."/>
            <person name="Klindworth A."/>
            <person name="Klockow C."/>
            <person name="Richter M."/>
            <person name="Achstetter T."/>
            <person name="Glockner F.O."/>
            <person name="Harder J."/>
        </authorList>
    </citation>
    <scope>NUCLEOTIDE SEQUENCE [LARGE SCALE GENOMIC DNA]</scope>
    <source>
        <strain evidence="3 4">SM1</strain>
    </source>
</reference>
<dbReference type="CDD" id="cd00065">
    <property type="entry name" value="FYVE_like_SF"/>
    <property type="match status" value="1"/>
</dbReference>
<keyword evidence="2" id="KW-0732">Signal</keyword>
<evidence type="ECO:0000313" key="4">
    <source>
        <dbReference type="Proteomes" id="UP000011991"/>
    </source>
</evidence>
<proteinExistence type="predicted"/>
<feature type="chain" id="PRO_5004070639" evidence="2">
    <location>
        <begin position="29"/>
        <end position="561"/>
    </location>
</feature>
<keyword evidence="4" id="KW-1185">Reference proteome</keyword>
<dbReference type="AlphaFoldDB" id="M5RGV7"/>
<name>M5RGV7_9BACT</name>
<feature type="region of interest" description="Disordered" evidence="1">
    <location>
        <begin position="317"/>
        <end position="389"/>
    </location>
</feature>
<feature type="region of interest" description="Disordered" evidence="1">
    <location>
        <begin position="140"/>
        <end position="208"/>
    </location>
</feature>
<evidence type="ECO:0000256" key="1">
    <source>
        <dbReference type="SAM" id="MobiDB-lite"/>
    </source>
</evidence>
<evidence type="ECO:0000256" key="2">
    <source>
        <dbReference type="SAM" id="SignalP"/>
    </source>
</evidence>
<comment type="caution">
    <text evidence="3">The sequence shown here is derived from an EMBL/GenBank/DDBJ whole genome shotgun (WGS) entry which is preliminary data.</text>
</comment>
<dbReference type="EMBL" id="ANOG01000647">
    <property type="protein sequence ID" value="EMI18575.1"/>
    <property type="molecule type" value="Genomic_DNA"/>
</dbReference>
<dbReference type="PROSITE" id="PS51257">
    <property type="entry name" value="PROKAR_LIPOPROTEIN"/>
    <property type="match status" value="1"/>
</dbReference>
<feature type="signal peptide" evidence="2">
    <location>
        <begin position="1"/>
        <end position="28"/>
    </location>
</feature>
<feature type="compositionally biased region" description="Low complexity" evidence="1">
    <location>
        <begin position="317"/>
        <end position="331"/>
    </location>
</feature>
<gene>
    <name evidence="3" type="ORF">RMSM_04497</name>
</gene>
<protein>
    <submittedName>
        <fullName evidence="3">Secreted protein</fullName>
    </submittedName>
</protein>
<organism evidence="3 4">
    <name type="scientific">Rhodopirellula maiorica SM1</name>
    <dbReference type="NCBI Taxonomy" id="1265738"/>
    <lineage>
        <taxon>Bacteria</taxon>
        <taxon>Pseudomonadati</taxon>
        <taxon>Planctomycetota</taxon>
        <taxon>Planctomycetia</taxon>
        <taxon>Pirellulales</taxon>
        <taxon>Pirellulaceae</taxon>
        <taxon>Novipirellula</taxon>
    </lineage>
</organism>
<evidence type="ECO:0000313" key="3">
    <source>
        <dbReference type="EMBL" id="EMI18575.1"/>
    </source>
</evidence>
<dbReference type="PATRIC" id="fig|1265738.3.peg.4514"/>